<evidence type="ECO:0000256" key="3">
    <source>
        <dbReference type="ARBA" id="ARBA00022989"/>
    </source>
</evidence>
<evidence type="ECO:0000313" key="7">
    <source>
        <dbReference type="EMBL" id="PKQ70455.1"/>
    </source>
</evidence>
<evidence type="ECO:0000256" key="5">
    <source>
        <dbReference type="SAM" id="Phobius"/>
    </source>
</evidence>
<dbReference type="AlphaFoldDB" id="A0A2N3IJE7"/>
<dbReference type="RefSeq" id="WP_101357795.1">
    <property type="nucleotide sequence ID" value="NZ_NKXO01000006.1"/>
</dbReference>
<keyword evidence="4 5" id="KW-0472">Membrane</keyword>
<feature type="transmembrane region" description="Helical" evidence="5">
    <location>
        <begin position="160"/>
        <end position="181"/>
    </location>
</feature>
<dbReference type="OrthoDB" id="7423401at2"/>
<feature type="transmembrane region" description="Helical" evidence="5">
    <location>
        <begin position="119"/>
        <end position="148"/>
    </location>
</feature>
<name>A0A2N3IJE7_9BACT</name>
<evidence type="ECO:0000313" key="8">
    <source>
        <dbReference type="Proteomes" id="UP000233387"/>
    </source>
</evidence>
<sequence>MNLVEKAKNILLNPKQEWEVSKDEKTTFSSLLMGYVVPLSLIGAVAYFIGYGLIGIDLGIVKLKGLDWGAKMAVSHIIGAVIGYVVTTYIVDMLAPSFASEKNLDKSARLVAYSQTASLIAAVFNIIPALSFLAIVGLYGAYVAWLGITPMKNTPEEKKVTYVVAIILTSVVIGFLIGFISGKILGTTPSF</sequence>
<gene>
    <name evidence="7" type="ORF">Rain11_0538</name>
</gene>
<keyword evidence="8" id="KW-1185">Reference proteome</keyword>
<dbReference type="EMBL" id="NKXO01000006">
    <property type="protein sequence ID" value="PKQ70455.1"/>
    <property type="molecule type" value="Genomic_DNA"/>
</dbReference>
<organism evidence="7 8">
    <name type="scientific">Raineya orbicola</name>
    <dbReference type="NCBI Taxonomy" id="2016530"/>
    <lineage>
        <taxon>Bacteria</taxon>
        <taxon>Pseudomonadati</taxon>
        <taxon>Bacteroidota</taxon>
        <taxon>Cytophagia</taxon>
        <taxon>Cytophagales</taxon>
        <taxon>Raineyaceae</taxon>
        <taxon>Raineya</taxon>
    </lineage>
</organism>
<keyword evidence="3 5" id="KW-1133">Transmembrane helix</keyword>
<keyword evidence="2 5" id="KW-0812">Transmembrane</keyword>
<comment type="subcellular location">
    <subcellularLocation>
        <location evidence="1">Membrane</location>
        <topology evidence="1">Multi-pass membrane protein</topology>
    </subcellularLocation>
</comment>
<accession>A0A2N3IJE7</accession>
<evidence type="ECO:0000256" key="2">
    <source>
        <dbReference type="ARBA" id="ARBA00022692"/>
    </source>
</evidence>
<feature type="transmembrane region" description="Helical" evidence="5">
    <location>
        <begin position="77"/>
        <end position="99"/>
    </location>
</feature>
<dbReference type="GO" id="GO:0016020">
    <property type="term" value="C:membrane"/>
    <property type="evidence" value="ECO:0007669"/>
    <property type="project" value="UniProtKB-SubCell"/>
</dbReference>
<reference evidence="7 8" key="1">
    <citation type="submission" date="2017-06" db="EMBL/GenBank/DDBJ databases">
        <title>Raineya orbicola gen. nov., sp. nov. a slightly thermophilic bacterium of the phylum Bacteroidetes and the description of Raineyaceae fam. nov.</title>
        <authorList>
            <person name="Albuquerque L."/>
            <person name="Polonia A.R.M."/>
            <person name="Barroso C."/>
            <person name="Froufe H.J.C."/>
            <person name="Lage O."/>
            <person name="Lobo-Da-Cunha A."/>
            <person name="Egas C."/>
            <person name="Da Costa M.S."/>
        </authorList>
    </citation>
    <scope>NUCLEOTIDE SEQUENCE [LARGE SCALE GENOMIC DNA]</scope>
    <source>
        <strain evidence="7 8">SPSPC-11</strain>
    </source>
</reference>
<dbReference type="Proteomes" id="UP000233387">
    <property type="component" value="Unassembled WGS sequence"/>
</dbReference>
<feature type="domain" description="Yip1" evidence="6">
    <location>
        <begin position="9"/>
        <end position="176"/>
    </location>
</feature>
<dbReference type="Pfam" id="PF04893">
    <property type="entry name" value="Yip1"/>
    <property type="match status" value="1"/>
</dbReference>
<evidence type="ECO:0000256" key="4">
    <source>
        <dbReference type="ARBA" id="ARBA00023136"/>
    </source>
</evidence>
<comment type="caution">
    <text evidence="7">The sequence shown here is derived from an EMBL/GenBank/DDBJ whole genome shotgun (WGS) entry which is preliminary data.</text>
</comment>
<feature type="transmembrane region" description="Helical" evidence="5">
    <location>
        <begin position="32"/>
        <end position="56"/>
    </location>
</feature>
<evidence type="ECO:0000259" key="6">
    <source>
        <dbReference type="Pfam" id="PF04893"/>
    </source>
</evidence>
<protein>
    <submittedName>
        <fullName evidence="7">Yip1 domain</fullName>
    </submittedName>
</protein>
<evidence type="ECO:0000256" key="1">
    <source>
        <dbReference type="ARBA" id="ARBA00004141"/>
    </source>
</evidence>
<proteinExistence type="predicted"/>
<dbReference type="InterPro" id="IPR006977">
    <property type="entry name" value="Yip1_dom"/>
</dbReference>